<dbReference type="Proteomes" id="UP000240505">
    <property type="component" value="Chromosome"/>
</dbReference>
<dbReference type="RefSeq" id="WP_107143900.1">
    <property type="nucleotide sequence ID" value="NZ_CP028324.1"/>
</dbReference>
<feature type="transmembrane region" description="Helical" evidence="1">
    <location>
        <begin position="21"/>
        <end position="41"/>
    </location>
</feature>
<proteinExistence type="predicted"/>
<keyword evidence="1" id="KW-1133">Transmembrane helix</keyword>
<evidence type="ECO:0000256" key="1">
    <source>
        <dbReference type="SAM" id="Phobius"/>
    </source>
</evidence>
<name>A0A2R4CFX7_9BURK</name>
<evidence type="ECO:0000313" key="2">
    <source>
        <dbReference type="EMBL" id="AVR98567.1"/>
    </source>
</evidence>
<dbReference type="Pfam" id="PF06912">
    <property type="entry name" value="DUF1275"/>
    <property type="match status" value="1"/>
</dbReference>
<protein>
    <submittedName>
        <fullName evidence="2">DUF1275 domain-containing protein</fullName>
    </submittedName>
</protein>
<feature type="transmembrane region" description="Helical" evidence="1">
    <location>
        <begin position="124"/>
        <end position="142"/>
    </location>
</feature>
<feature type="transmembrane region" description="Helical" evidence="1">
    <location>
        <begin position="100"/>
        <end position="118"/>
    </location>
</feature>
<dbReference type="EMBL" id="CP028324">
    <property type="protein sequence ID" value="AVR98567.1"/>
    <property type="molecule type" value="Genomic_DNA"/>
</dbReference>
<keyword evidence="1" id="KW-0812">Transmembrane</keyword>
<accession>A0A2R4CFX7</accession>
<dbReference type="InterPro" id="IPR010699">
    <property type="entry name" value="DUF1275"/>
</dbReference>
<organism evidence="2 3">
    <name type="scientific">Pseudoduganella armeniaca</name>
    <dbReference type="NCBI Taxonomy" id="2072590"/>
    <lineage>
        <taxon>Bacteria</taxon>
        <taxon>Pseudomonadati</taxon>
        <taxon>Pseudomonadota</taxon>
        <taxon>Betaproteobacteria</taxon>
        <taxon>Burkholderiales</taxon>
        <taxon>Oxalobacteraceae</taxon>
        <taxon>Telluria group</taxon>
        <taxon>Pseudoduganella</taxon>
    </lineage>
</organism>
<dbReference type="AlphaFoldDB" id="A0A2R4CFX7"/>
<reference evidence="2 3" key="1">
    <citation type="submission" date="2018-03" db="EMBL/GenBank/DDBJ databases">
        <title>Massilia armeniaca sp. nov., isolated from desert soil.</title>
        <authorList>
            <person name="Huang H."/>
            <person name="Ren M."/>
        </authorList>
    </citation>
    <scope>NUCLEOTIDE SEQUENCE [LARGE SCALE GENOMIC DNA]</scope>
    <source>
        <strain evidence="2 3">ZMN-3</strain>
    </source>
</reference>
<sequence>MPINYARRLTGQRRAAAGNRQLGMMLAFVVGAANAGGFLAVRQYTSHMTGIVSAMADDVAIGAFDLALAGAAALVSFIAGAACCAIMVNFARRRQLHSTYALPLLLEALLLLSFGLLGRRLADVDILLVSAAVTLLCFMMGLQNAVITKLSNAEIRTTHITGIVTDIGIELGKAMYWNRTATQPRVSANRDRLRLLAGLAACFFGGGLAGAVGFTRLGYIATVPLALLLVALAIVPIVDDVRHAVTAATPGS</sequence>
<dbReference type="OrthoDB" id="270162at2"/>
<feature type="transmembrane region" description="Helical" evidence="1">
    <location>
        <begin position="218"/>
        <end position="238"/>
    </location>
</feature>
<keyword evidence="3" id="KW-1185">Reference proteome</keyword>
<dbReference type="PANTHER" id="PTHR37314">
    <property type="entry name" value="SLR0142 PROTEIN"/>
    <property type="match status" value="1"/>
</dbReference>
<evidence type="ECO:0000313" key="3">
    <source>
        <dbReference type="Proteomes" id="UP000240505"/>
    </source>
</evidence>
<dbReference type="KEGG" id="masz:C9I28_25235"/>
<gene>
    <name evidence="2" type="ORF">C9I28_25235</name>
</gene>
<feature type="transmembrane region" description="Helical" evidence="1">
    <location>
        <begin position="61"/>
        <end position="88"/>
    </location>
</feature>
<dbReference type="PANTHER" id="PTHR37314:SF4">
    <property type="entry name" value="UPF0700 TRANSMEMBRANE PROTEIN YOAK"/>
    <property type="match status" value="1"/>
</dbReference>
<keyword evidence="1" id="KW-0472">Membrane</keyword>
<feature type="transmembrane region" description="Helical" evidence="1">
    <location>
        <begin position="193"/>
        <end position="212"/>
    </location>
</feature>